<gene>
    <name evidence="1" type="ORF">HZH66_003618</name>
</gene>
<dbReference type="EMBL" id="JACSEA010000003">
    <property type="protein sequence ID" value="KAF7404712.1"/>
    <property type="molecule type" value="Genomic_DNA"/>
</dbReference>
<proteinExistence type="predicted"/>
<organism evidence="1 2">
    <name type="scientific">Vespula vulgaris</name>
    <name type="common">Yellow jacket</name>
    <name type="synonym">Wasp</name>
    <dbReference type="NCBI Taxonomy" id="7454"/>
    <lineage>
        <taxon>Eukaryota</taxon>
        <taxon>Metazoa</taxon>
        <taxon>Ecdysozoa</taxon>
        <taxon>Arthropoda</taxon>
        <taxon>Hexapoda</taxon>
        <taxon>Insecta</taxon>
        <taxon>Pterygota</taxon>
        <taxon>Neoptera</taxon>
        <taxon>Endopterygota</taxon>
        <taxon>Hymenoptera</taxon>
        <taxon>Apocrita</taxon>
        <taxon>Aculeata</taxon>
        <taxon>Vespoidea</taxon>
        <taxon>Vespidae</taxon>
        <taxon>Vespinae</taxon>
        <taxon>Vespula</taxon>
    </lineage>
</organism>
<dbReference type="Proteomes" id="UP000614350">
    <property type="component" value="Unassembled WGS sequence"/>
</dbReference>
<sequence length="79" mass="8961">MERFPSWPQRNGSPGFAFELDSRSAAARDPAAREESHEFRATHVQKFGGLLWAATCARWMHVLLICETSTDYLKPARPV</sequence>
<dbReference type="AlphaFoldDB" id="A0A834KF08"/>
<reference evidence="1" key="1">
    <citation type="journal article" date="2020" name="G3 (Bethesda)">
        <title>High-Quality Assemblies for Three Invasive Social Wasps from the &lt;i&gt;Vespula&lt;/i&gt; Genus.</title>
        <authorList>
            <person name="Harrop T.W.R."/>
            <person name="Guhlin J."/>
            <person name="McLaughlin G.M."/>
            <person name="Permina E."/>
            <person name="Stockwell P."/>
            <person name="Gilligan J."/>
            <person name="Le Lec M.F."/>
            <person name="Gruber M.A.M."/>
            <person name="Quinn O."/>
            <person name="Lovegrove M."/>
            <person name="Duncan E.J."/>
            <person name="Remnant E.J."/>
            <person name="Van Eeckhoven J."/>
            <person name="Graham B."/>
            <person name="Knapp R.A."/>
            <person name="Langford K.W."/>
            <person name="Kronenberg Z."/>
            <person name="Press M.O."/>
            <person name="Eacker S.M."/>
            <person name="Wilson-Rankin E.E."/>
            <person name="Purcell J."/>
            <person name="Lester P.J."/>
            <person name="Dearden P.K."/>
        </authorList>
    </citation>
    <scope>NUCLEOTIDE SEQUENCE</scope>
    <source>
        <strain evidence="1">Marl-1</strain>
    </source>
</reference>
<evidence type="ECO:0000313" key="2">
    <source>
        <dbReference type="Proteomes" id="UP000614350"/>
    </source>
</evidence>
<evidence type="ECO:0000313" key="1">
    <source>
        <dbReference type="EMBL" id="KAF7404712.1"/>
    </source>
</evidence>
<accession>A0A834KF08</accession>
<keyword evidence="2" id="KW-1185">Reference proteome</keyword>
<name>A0A834KF08_VESVU</name>
<protein>
    <submittedName>
        <fullName evidence="1">Uncharacterized protein</fullName>
    </submittedName>
</protein>
<comment type="caution">
    <text evidence="1">The sequence shown here is derived from an EMBL/GenBank/DDBJ whole genome shotgun (WGS) entry which is preliminary data.</text>
</comment>